<dbReference type="EMBL" id="WNXQ01000004">
    <property type="protein sequence ID" value="MWB78065.1"/>
    <property type="molecule type" value="Genomic_DNA"/>
</dbReference>
<dbReference type="PANTHER" id="PTHR30055">
    <property type="entry name" value="HTH-TYPE TRANSCRIPTIONAL REGULATOR RUTR"/>
    <property type="match status" value="1"/>
</dbReference>
<keyword evidence="7" id="KW-1185">Reference proteome</keyword>
<evidence type="ECO:0000256" key="2">
    <source>
        <dbReference type="ARBA" id="ARBA00023125"/>
    </source>
</evidence>
<evidence type="ECO:0000256" key="3">
    <source>
        <dbReference type="ARBA" id="ARBA00023163"/>
    </source>
</evidence>
<dbReference type="Proteomes" id="UP000443843">
    <property type="component" value="Unassembled WGS sequence"/>
</dbReference>
<comment type="caution">
    <text evidence="6">The sequence shown here is derived from an EMBL/GenBank/DDBJ whole genome shotgun (WGS) entry which is preliminary data.</text>
</comment>
<dbReference type="PROSITE" id="PS50977">
    <property type="entry name" value="HTH_TETR_2"/>
    <property type="match status" value="1"/>
</dbReference>
<accession>A0A844W4R8</accession>
<dbReference type="GO" id="GO:0003700">
    <property type="term" value="F:DNA-binding transcription factor activity"/>
    <property type="evidence" value="ECO:0007669"/>
    <property type="project" value="TreeGrafter"/>
</dbReference>
<feature type="domain" description="HTH tetR-type" evidence="5">
    <location>
        <begin position="61"/>
        <end position="121"/>
    </location>
</feature>
<protein>
    <submittedName>
        <fullName evidence="6">TetR family transcriptional regulator</fullName>
    </submittedName>
</protein>
<dbReference type="Gene3D" id="1.10.357.10">
    <property type="entry name" value="Tetracycline Repressor, domain 2"/>
    <property type="match status" value="1"/>
</dbReference>
<keyword evidence="1" id="KW-0805">Transcription regulation</keyword>
<evidence type="ECO:0000256" key="1">
    <source>
        <dbReference type="ARBA" id="ARBA00023015"/>
    </source>
</evidence>
<dbReference type="PRINTS" id="PR00455">
    <property type="entry name" value="HTHTETR"/>
</dbReference>
<dbReference type="AlphaFoldDB" id="A0A844W4R8"/>
<keyword evidence="3" id="KW-0804">Transcription</keyword>
<dbReference type="InterPro" id="IPR050109">
    <property type="entry name" value="HTH-type_TetR-like_transc_reg"/>
</dbReference>
<proteinExistence type="predicted"/>
<evidence type="ECO:0000256" key="4">
    <source>
        <dbReference type="PROSITE-ProRule" id="PRU00335"/>
    </source>
</evidence>
<dbReference type="PANTHER" id="PTHR30055:SF234">
    <property type="entry name" value="HTH-TYPE TRANSCRIPTIONAL REGULATOR BETI"/>
    <property type="match status" value="1"/>
</dbReference>
<evidence type="ECO:0000313" key="6">
    <source>
        <dbReference type="EMBL" id="MWB78065.1"/>
    </source>
</evidence>
<keyword evidence="2 4" id="KW-0238">DNA-binding</keyword>
<dbReference type="SUPFAM" id="SSF46689">
    <property type="entry name" value="Homeodomain-like"/>
    <property type="match status" value="1"/>
</dbReference>
<reference evidence="6 7" key="1">
    <citation type="submission" date="2019-11" db="EMBL/GenBank/DDBJ databases">
        <title>Pseudooceanicola pacifica sp. nov., isolated from deep-sea sediment of the Pacific Ocean.</title>
        <authorList>
            <person name="Lyu L."/>
        </authorList>
    </citation>
    <scope>NUCLEOTIDE SEQUENCE [LARGE SCALE GENOMIC DNA]</scope>
    <source>
        <strain evidence="6 7">216_PA32_1</strain>
    </source>
</reference>
<dbReference type="GO" id="GO:0000976">
    <property type="term" value="F:transcription cis-regulatory region binding"/>
    <property type="evidence" value="ECO:0007669"/>
    <property type="project" value="TreeGrafter"/>
</dbReference>
<dbReference type="InterPro" id="IPR009057">
    <property type="entry name" value="Homeodomain-like_sf"/>
</dbReference>
<dbReference type="InterPro" id="IPR001647">
    <property type="entry name" value="HTH_TetR"/>
</dbReference>
<evidence type="ECO:0000259" key="5">
    <source>
        <dbReference type="PROSITE" id="PS50977"/>
    </source>
</evidence>
<organism evidence="6 7">
    <name type="scientific">Pseudooceanicola pacificus</name>
    <dbReference type="NCBI Taxonomy" id="2676438"/>
    <lineage>
        <taxon>Bacteria</taxon>
        <taxon>Pseudomonadati</taxon>
        <taxon>Pseudomonadota</taxon>
        <taxon>Alphaproteobacteria</taxon>
        <taxon>Rhodobacterales</taxon>
        <taxon>Paracoccaceae</taxon>
        <taxon>Pseudooceanicola</taxon>
    </lineage>
</organism>
<sequence>MTSMSFMTILSFISESTGFCAILETTAGLSDKVDMEPVDAPNLIEILDARAVQARHRPKRQRTRLSLLAATAHELEEKGYEALTIDGIVRRAGLARGTFYLYFQNRAEAATAVRRSFTATLRKFRPRGAARLSRWEAIYRMNRFYVAFYARNARLLAGTGALFHERPDLMRSRDAINHRWALILLRDIRRREPDSWLQQVDETQTLLALRFVILMTDEALRLVYIDPPPRISALSCSEVQVTETLTVLWYNCLYADIPRQA</sequence>
<dbReference type="Pfam" id="PF00440">
    <property type="entry name" value="TetR_N"/>
    <property type="match status" value="1"/>
</dbReference>
<feature type="DNA-binding region" description="H-T-H motif" evidence="4">
    <location>
        <begin position="84"/>
        <end position="103"/>
    </location>
</feature>
<evidence type="ECO:0000313" key="7">
    <source>
        <dbReference type="Proteomes" id="UP000443843"/>
    </source>
</evidence>
<gene>
    <name evidence="6" type="ORF">GLS40_08530</name>
</gene>
<name>A0A844W4R8_9RHOB</name>
<dbReference type="Gene3D" id="1.10.10.60">
    <property type="entry name" value="Homeodomain-like"/>
    <property type="match status" value="1"/>
</dbReference>